<accession>A0A0F9ZLV2</accession>
<evidence type="ECO:0000313" key="2">
    <source>
        <dbReference type="Proteomes" id="UP000034778"/>
    </source>
</evidence>
<protein>
    <submittedName>
        <fullName evidence="1">Uncharacterized protein</fullName>
    </submittedName>
</protein>
<comment type="caution">
    <text evidence="1">The sequence shown here is derived from an EMBL/GenBank/DDBJ whole genome shotgun (WGS) entry which is preliminary data.</text>
</comment>
<dbReference type="EMBL" id="LBOW01000003">
    <property type="protein sequence ID" value="KKP45104.1"/>
    <property type="molecule type" value="Genomic_DNA"/>
</dbReference>
<dbReference type="Proteomes" id="UP000034778">
    <property type="component" value="Unassembled WGS sequence"/>
</dbReference>
<dbReference type="AlphaFoldDB" id="A0A0F9ZLV2"/>
<reference evidence="1 2" key="1">
    <citation type="journal article" date="2015" name="Nature">
        <title>rRNA introns, odd ribosomes, and small enigmatic genomes across a large radiation of phyla.</title>
        <authorList>
            <person name="Brown C.T."/>
            <person name="Hug L.A."/>
            <person name="Thomas B.C."/>
            <person name="Sharon I."/>
            <person name="Castelle C.J."/>
            <person name="Singh A."/>
            <person name="Wilkins M.J."/>
            <person name="Williams K.H."/>
            <person name="Banfield J.F."/>
        </authorList>
    </citation>
    <scope>NUCLEOTIDE SEQUENCE [LARGE SCALE GENOMIC DNA]</scope>
</reference>
<gene>
    <name evidence="1" type="ORF">UR35_C0003G0046</name>
</gene>
<name>A0A0F9ZLV2_9BACT</name>
<dbReference type="STRING" id="1618566.UR35_C0003G0046"/>
<sequence length="90" mass="10395">MTNDEMGKGVNIARASGASADLFMTSTEQMEMDNFQRRFRGVLKNLVKRYKKPENELLDLANDTTMLLEPDGYKAISKWADMQEKFRLDK</sequence>
<organism evidence="1 2">
    <name type="scientific">Candidatus Woesebacteria bacterium GW2011_GWB1_33_22</name>
    <dbReference type="NCBI Taxonomy" id="1618566"/>
    <lineage>
        <taxon>Bacteria</taxon>
        <taxon>Candidatus Woeseibacteriota</taxon>
    </lineage>
</organism>
<proteinExistence type="predicted"/>
<evidence type="ECO:0000313" key="1">
    <source>
        <dbReference type="EMBL" id="KKP45104.1"/>
    </source>
</evidence>